<dbReference type="SUPFAM" id="SSF51182">
    <property type="entry name" value="RmlC-like cupins"/>
    <property type="match status" value="1"/>
</dbReference>
<dbReference type="Pfam" id="PF05726">
    <property type="entry name" value="Pirin_C"/>
    <property type="match status" value="1"/>
</dbReference>
<sequence>MDSTPLNRYPGRVADVGGVPVLRALPNRARRMVGAWCFLDHAGPSHFDEGPGMQVGPHPHTCLQTFTWMIEGEVLHRDSLGSEQPIRPGQVNLMTAGKGIAHSEESLGKPDFHAVQLWIALPKEQRFMPPRFQHYPVLPRFSRQGLQMTVLAGEWEGQRAPTEVHSPLVAVDMEAGQPASATLALRPDFEYGVLCLYGDLQVNGQTAAANELIYLPEGGSTVDVQCGANSRFILLGGEPYEGGVLIWWNFVGQSQEEIEGFLANWNQGIGFGEAVASPLPPLTAPTLDGVHLRQR</sequence>
<organism evidence="5 6">
    <name type="scientific">Comamonas odontotermitis</name>
    <dbReference type="NCBI Taxonomy" id="379895"/>
    <lineage>
        <taxon>Bacteria</taxon>
        <taxon>Pseudomonadati</taxon>
        <taxon>Pseudomonadota</taxon>
        <taxon>Betaproteobacteria</taxon>
        <taxon>Burkholderiales</taxon>
        <taxon>Comamonadaceae</taxon>
        <taxon>Comamonas</taxon>
    </lineage>
</organism>
<evidence type="ECO:0000259" key="4">
    <source>
        <dbReference type="Pfam" id="PF05726"/>
    </source>
</evidence>
<dbReference type="RefSeq" id="WP_184704546.1">
    <property type="nucleotide sequence ID" value="NZ_JACHKZ010000001.1"/>
</dbReference>
<dbReference type="CDD" id="cd02247">
    <property type="entry name" value="cupin_pirin_C"/>
    <property type="match status" value="1"/>
</dbReference>
<dbReference type="InterPro" id="IPR011051">
    <property type="entry name" value="RmlC_Cupin_sf"/>
</dbReference>
<dbReference type="Proteomes" id="UP000562492">
    <property type="component" value="Unassembled WGS sequence"/>
</dbReference>
<dbReference type="PIRSF" id="PIRSF006232">
    <property type="entry name" value="Pirin"/>
    <property type="match status" value="1"/>
</dbReference>
<evidence type="ECO:0000313" key="5">
    <source>
        <dbReference type="EMBL" id="MBB6576269.1"/>
    </source>
</evidence>
<evidence type="ECO:0000256" key="2">
    <source>
        <dbReference type="RuleBase" id="RU003457"/>
    </source>
</evidence>
<name>A0ABR6RAV8_9BURK</name>
<dbReference type="InterPro" id="IPR014710">
    <property type="entry name" value="RmlC-like_jellyroll"/>
</dbReference>
<gene>
    <name evidence="5" type="ORF">HNP33_000317</name>
</gene>
<dbReference type="InterPro" id="IPR003829">
    <property type="entry name" value="Pirin_N_dom"/>
</dbReference>
<comment type="similarity">
    <text evidence="1 2">Belongs to the pirin family.</text>
</comment>
<dbReference type="PANTHER" id="PTHR13903:SF8">
    <property type="entry name" value="PIRIN"/>
    <property type="match status" value="1"/>
</dbReference>
<evidence type="ECO:0000259" key="3">
    <source>
        <dbReference type="Pfam" id="PF02678"/>
    </source>
</evidence>
<dbReference type="InterPro" id="IPR012093">
    <property type="entry name" value="Pirin"/>
</dbReference>
<dbReference type="EMBL" id="JACHKZ010000001">
    <property type="protein sequence ID" value="MBB6576269.1"/>
    <property type="molecule type" value="Genomic_DNA"/>
</dbReference>
<comment type="caution">
    <text evidence="5">The sequence shown here is derived from an EMBL/GenBank/DDBJ whole genome shotgun (WGS) entry which is preliminary data.</text>
</comment>
<accession>A0ABR6RAV8</accession>
<keyword evidence="6" id="KW-1185">Reference proteome</keyword>
<proteinExistence type="inferred from homology"/>
<feature type="domain" description="Pirin C-terminal" evidence="4">
    <location>
        <begin position="171"/>
        <end position="268"/>
    </location>
</feature>
<dbReference type="PANTHER" id="PTHR13903">
    <property type="entry name" value="PIRIN-RELATED"/>
    <property type="match status" value="1"/>
</dbReference>
<dbReference type="InterPro" id="IPR008778">
    <property type="entry name" value="Pirin_C_dom"/>
</dbReference>
<dbReference type="Gene3D" id="2.60.120.10">
    <property type="entry name" value="Jelly Rolls"/>
    <property type="match status" value="2"/>
</dbReference>
<reference evidence="5 6" key="1">
    <citation type="submission" date="2020-08" db="EMBL/GenBank/DDBJ databases">
        <title>Functional genomics of gut bacteria from endangered species of beetles.</title>
        <authorList>
            <person name="Carlos-Shanley C."/>
        </authorList>
    </citation>
    <scope>NUCLEOTIDE SEQUENCE [LARGE SCALE GENOMIC DNA]</scope>
    <source>
        <strain evidence="5 6">S00124</strain>
    </source>
</reference>
<feature type="domain" description="Pirin N-terminal" evidence="3">
    <location>
        <begin position="22"/>
        <end position="119"/>
    </location>
</feature>
<dbReference type="CDD" id="cd02909">
    <property type="entry name" value="cupin_pirin_N"/>
    <property type="match status" value="1"/>
</dbReference>
<protein>
    <submittedName>
        <fullName evidence="5">Redox-sensitive bicupin YhaK (Pirin superfamily)</fullName>
    </submittedName>
</protein>
<evidence type="ECO:0000313" key="6">
    <source>
        <dbReference type="Proteomes" id="UP000562492"/>
    </source>
</evidence>
<evidence type="ECO:0000256" key="1">
    <source>
        <dbReference type="ARBA" id="ARBA00008416"/>
    </source>
</evidence>
<dbReference type="Pfam" id="PF02678">
    <property type="entry name" value="Pirin"/>
    <property type="match status" value="1"/>
</dbReference>